<protein>
    <submittedName>
        <fullName evidence="1">Uncharacterized protein</fullName>
    </submittedName>
</protein>
<sequence>MYMWNPQSLLSFTIKSDEWDGIDCCHVRALNDIYSEFNIGPSGSDDVHSYCQPADVVGITNTIMSEKITTGLNAVVQDVLPQQSKNDKVEKFAVRASTHNIVHLFKGNKNGHIYIRCCSGLCASTYRRKVNLRTLDEKTALTRNCLKVTCQPTGTSTSYRERCVQLNQLGMKLLTRLQMMTMMIQMMRIYDYDGDDDL</sequence>
<reference evidence="1" key="1">
    <citation type="submission" date="2021-01" db="UniProtKB">
        <authorList>
            <consortium name="EnsemblMetazoa"/>
        </authorList>
    </citation>
    <scope>IDENTIFICATION</scope>
</reference>
<dbReference type="EnsemblMetazoa" id="CLYHEMT014342.1">
    <property type="protein sequence ID" value="CLYHEMP014342.1"/>
    <property type="gene ID" value="CLYHEMG014342"/>
</dbReference>
<name>A0A7M5WWN7_9CNID</name>
<proteinExistence type="predicted"/>
<accession>A0A7M5WWN7</accession>
<evidence type="ECO:0000313" key="1">
    <source>
        <dbReference type="EnsemblMetazoa" id="CLYHEMP014342.1"/>
    </source>
</evidence>
<dbReference type="Proteomes" id="UP000594262">
    <property type="component" value="Unplaced"/>
</dbReference>
<organism evidence="1 2">
    <name type="scientific">Clytia hemisphaerica</name>
    <dbReference type="NCBI Taxonomy" id="252671"/>
    <lineage>
        <taxon>Eukaryota</taxon>
        <taxon>Metazoa</taxon>
        <taxon>Cnidaria</taxon>
        <taxon>Hydrozoa</taxon>
        <taxon>Hydroidolina</taxon>
        <taxon>Leptothecata</taxon>
        <taxon>Obeliida</taxon>
        <taxon>Clytiidae</taxon>
        <taxon>Clytia</taxon>
    </lineage>
</organism>
<dbReference type="AlphaFoldDB" id="A0A7M5WWN7"/>
<keyword evidence="2" id="KW-1185">Reference proteome</keyword>
<evidence type="ECO:0000313" key="2">
    <source>
        <dbReference type="Proteomes" id="UP000594262"/>
    </source>
</evidence>